<dbReference type="Proteomes" id="UP000052943">
    <property type="component" value="Unassembled WGS sequence"/>
</dbReference>
<dbReference type="GO" id="GO:0003755">
    <property type="term" value="F:peptidyl-prolyl cis-trans isomerase activity"/>
    <property type="evidence" value="ECO:0007669"/>
    <property type="project" value="UniProtKB-KW"/>
</dbReference>
<keyword evidence="2" id="KW-0802">TPR repeat</keyword>
<proteinExistence type="predicted"/>
<dbReference type="Gene3D" id="1.25.40.10">
    <property type="entry name" value="Tetratricopeptide repeat domain"/>
    <property type="match status" value="1"/>
</dbReference>
<feature type="domain" description="PPIase FKBP-type" evidence="6">
    <location>
        <begin position="95"/>
        <end position="192"/>
    </location>
</feature>
<reference evidence="9 10" key="1">
    <citation type="submission" date="2015-11" db="EMBL/GenBank/DDBJ databases">
        <title>Genomes and virulence difference between two physiological races of Phytophthora nicotianae.</title>
        <authorList>
            <person name="Liu H."/>
            <person name="Ma X."/>
            <person name="Yu H."/>
            <person name="Fang D."/>
            <person name="Li Y."/>
            <person name="Wang X."/>
            <person name="Wang W."/>
            <person name="Dong Y."/>
            <person name="Xiao B."/>
        </authorList>
    </citation>
    <scope>NUCLEOTIDE SEQUENCE [LARGE SCALE GENOMIC DNA]</scope>
    <source>
        <strain evidence="9">race 0</strain>
        <strain evidence="7">Race 0</strain>
        <strain evidence="10">race 1</strain>
        <strain evidence="8">Race 1</strain>
    </source>
</reference>
<dbReference type="InterPro" id="IPR001179">
    <property type="entry name" value="PPIase_FKBP_dom"/>
</dbReference>
<dbReference type="InterPro" id="IPR046357">
    <property type="entry name" value="PPIase_dom_sf"/>
</dbReference>
<dbReference type="Gene3D" id="3.10.50.40">
    <property type="match status" value="1"/>
</dbReference>
<evidence type="ECO:0000256" key="1">
    <source>
        <dbReference type="ARBA" id="ARBA00022737"/>
    </source>
</evidence>
<evidence type="ECO:0000313" key="7">
    <source>
        <dbReference type="EMBL" id="KUF77937.1"/>
    </source>
</evidence>
<dbReference type="OrthoDB" id="433738at2759"/>
<dbReference type="PROSITE" id="PS50059">
    <property type="entry name" value="FKBP_PPIASE"/>
    <property type="match status" value="1"/>
</dbReference>
<evidence type="ECO:0000313" key="9">
    <source>
        <dbReference type="Proteomes" id="UP000052943"/>
    </source>
</evidence>
<dbReference type="EMBL" id="LNFO01005455">
    <property type="protein sequence ID" value="KUF77937.1"/>
    <property type="molecule type" value="Genomic_DNA"/>
</dbReference>
<keyword evidence="3 7" id="KW-0413">Isomerase</keyword>
<comment type="caution">
    <text evidence="8">The sequence shown here is derived from an EMBL/GenBank/DDBJ whole genome shotgun (WGS) entry which is preliminary data.</text>
</comment>
<feature type="coiled-coil region" evidence="4">
    <location>
        <begin position="430"/>
        <end position="460"/>
    </location>
</feature>
<dbReference type="AlphaFoldDB" id="A0A0W8CVB9"/>
<dbReference type="SUPFAM" id="SSF48452">
    <property type="entry name" value="TPR-like"/>
    <property type="match status" value="1"/>
</dbReference>
<dbReference type="Proteomes" id="UP000054636">
    <property type="component" value="Unassembled WGS sequence"/>
</dbReference>
<dbReference type="InterPro" id="IPR050754">
    <property type="entry name" value="FKBP4/5/8-like"/>
</dbReference>
<name>A0A0W8CVB9_PHYNI</name>
<dbReference type="PANTHER" id="PTHR46512:SF9">
    <property type="entry name" value="PEPTIDYLPROLYL ISOMERASE"/>
    <property type="match status" value="1"/>
</dbReference>
<organism evidence="8 10">
    <name type="scientific">Phytophthora nicotianae</name>
    <name type="common">Potato buckeye rot agent</name>
    <name type="synonym">Phytophthora parasitica</name>
    <dbReference type="NCBI Taxonomy" id="4792"/>
    <lineage>
        <taxon>Eukaryota</taxon>
        <taxon>Sar</taxon>
        <taxon>Stramenopiles</taxon>
        <taxon>Oomycota</taxon>
        <taxon>Peronosporomycetes</taxon>
        <taxon>Peronosporales</taxon>
        <taxon>Peronosporaceae</taxon>
        <taxon>Phytophthora</taxon>
    </lineage>
</organism>
<accession>A0A0W8CVB9</accession>
<dbReference type="EC" id="5.2.1.8" evidence="3"/>
<comment type="catalytic activity">
    <reaction evidence="3">
        <text>[protein]-peptidylproline (omega=180) = [protein]-peptidylproline (omega=0)</text>
        <dbReference type="Rhea" id="RHEA:16237"/>
        <dbReference type="Rhea" id="RHEA-COMP:10747"/>
        <dbReference type="Rhea" id="RHEA-COMP:10748"/>
        <dbReference type="ChEBI" id="CHEBI:83833"/>
        <dbReference type="ChEBI" id="CHEBI:83834"/>
        <dbReference type="EC" id="5.2.1.8"/>
    </reaction>
</comment>
<dbReference type="FunFam" id="1.25.40.10:FF:000540">
    <property type="entry name" value="Peptidylprolyl isomerase"/>
    <property type="match status" value="1"/>
</dbReference>
<evidence type="ECO:0000256" key="5">
    <source>
        <dbReference type="SAM" id="MobiDB-lite"/>
    </source>
</evidence>
<dbReference type="PANTHER" id="PTHR46512">
    <property type="entry name" value="PEPTIDYLPROLYL ISOMERASE"/>
    <property type="match status" value="1"/>
</dbReference>
<dbReference type="EMBL" id="LNFP01001032">
    <property type="protein sequence ID" value="KUF88094.1"/>
    <property type="molecule type" value="Genomic_DNA"/>
</dbReference>
<dbReference type="SUPFAM" id="SSF54534">
    <property type="entry name" value="FKBP-like"/>
    <property type="match status" value="1"/>
</dbReference>
<evidence type="ECO:0000256" key="3">
    <source>
        <dbReference type="PROSITE-ProRule" id="PRU00277"/>
    </source>
</evidence>
<feature type="compositionally biased region" description="Basic and acidic residues" evidence="5">
    <location>
        <begin position="205"/>
        <end position="220"/>
    </location>
</feature>
<sequence length="464" mass="52869">MSDSEPEEQPQSSSVSAADLPRCIECCGRGVGLVTNPQKLCTHCARVTKAFFDPDTNKFCRDEGFIDISPKADGGVLKKIIKEGELSDKLRLEEGCPTFVQYVGKLMDGSIFDTTRDVIDGKHVGGTDDPFEFQLGREKVIKGWDIGVATMNVGEIARFIIAPEYGYGHEGFAPKVEPDETLDFEIELLSFKDPLPRFPTQAELAESRKKQHEEDKKMLEENPPPTVDERIESALEQKEKGNALIAKKDYDQAQKCYDSGFVHIFYAKEEWENFVSQEDKDKINKVKLVLYLNRALCKIKLMKIEDALWDCDQAILLDPKNSKGHFRRGLVFTEKLKAELEKEKQGEFWIVDKGFEYAHEAEKSLEKAKELIGDSSDGKMQHALADLKRSHVRLSLIAHRVGISTDLYLVKALLNKYAAKYKEEEKKLYKEKIFDRLQAKNKELEKQEKLKAEAEEFDDMPALE</sequence>
<feature type="region of interest" description="Disordered" evidence="5">
    <location>
        <begin position="203"/>
        <end position="228"/>
    </location>
</feature>
<protein>
    <recommendedName>
        <fullName evidence="3">peptidylprolyl isomerase</fullName>
        <ecNumber evidence="3">5.2.1.8</ecNumber>
    </recommendedName>
</protein>
<evidence type="ECO:0000256" key="2">
    <source>
        <dbReference type="ARBA" id="ARBA00022803"/>
    </source>
</evidence>
<keyword evidence="3" id="KW-0697">Rotamase</keyword>
<evidence type="ECO:0000256" key="4">
    <source>
        <dbReference type="SAM" id="Coils"/>
    </source>
</evidence>
<keyword evidence="1" id="KW-0677">Repeat</keyword>
<gene>
    <name evidence="7" type="ORF">AM587_10002702</name>
    <name evidence="8" type="ORF">AM588_10001800</name>
</gene>
<evidence type="ECO:0000259" key="6">
    <source>
        <dbReference type="PROSITE" id="PS50059"/>
    </source>
</evidence>
<dbReference type="Pfam" id="PF00254">
    <property type="entry name" value="FKBP_C"/>
    <property type="match status" value="1"/>
</dbReference>
<evidence type="ECO:0000313" key="10">
    <source>
        <dbReference type="Proteomes" id="UP000054636"/>
    </source>
</evidence>
<keyword evidence="4" id="KW-0175">Coiled coil</keyword>
<evidence type="ECO:0000313" key="8">
    <source>
        <dbReference type="EMBL" id="KUF88094.1"/>
    </source>
</evidence>
<dbReference type="STRING" id="4790.A0A0W8CVB9"/>
<dbReference type="InterPro" id="IPR011990">
    <property type="entry name" value="TPR-like_helical_dom_sf"/>
</dbReference>